<keyword evidence="2" id="KW-1185">Reference proteome</keyword>
<sequence length="250" mass="27840">MPSSSSLSHPSYISPIPTMLTAPNITHLVPSKLDSTNYLLWKSQFVSVLIRHDLLGYVDGSLPCPPKFLLNNLGNPLSNPQFVAWIRTDQCLHSWITATLTKDISQEIHDLPSSHDVWVSLERRFIDQSVAHKLQLNQQLQTLKKGIQSMKIFRRKLNELADSLATIGSSASSKDLIIYALPALPSEYESFVTTITHANTIKSFEDLKSKLLHQEQRILLLHQHDPKPSTTLVAATNTGFGQRGLGCGLP</sequence>
<name>A0ABD2YAJ1_9GENT</name>
<protein>
    <recommendedName>
        <fullName evidence="3">Retrotransposon Copia-like N-terminal domain-containing protein</fullName>
    </recommendedName>
</protein>
<evidence type="ECO:0008006" key="3">
    <source>
        <dbReference type="Google" id="ProtNLM"/>
    </source>
</evidence>
<dbReference type="Pfam" id="PF14223">
    <property type="entry name" value="Retrotran_gag_2"/>
    <property type="match status" value="1"/>
</dbReference>
<dbReference type="EMBL" id="JBJUIK010000015">
    <property type="protein sequence ID" value="KAL3502877.1"/>
    <property type="molecule type" value="Genomic_DNA"/>
</dbReference>
<evidence type="ECO:0000313" key="1">
    <source>
        <dbReference type="EMBL" id="KAL3502877.1"/>
    </source>
</evidence>
<dbReference type="PANTHER" id="PTHR47481:SF31">
    <property type="entry name" value="OS01G0873500 PROTEIN"/>
    <property type="match status" value="1"/>
</dbReference>
<proteinExistence type="predicted"/>
<accession>A0ABD2YAJ1</accession>
<reference evidence="1 2" key="1">
    <citation type="submission" date="2024-11" db="EMBL/GenBank/DDBJ databases">
        <title>A near-complete genome assembly of Cinchona calisaya.</title>
        <authorList>
            <person name="Lian D.C."/>
            <person name="Zhao X.W."/>
            <person name="Wei L."/>
        </authorList>
    </citation>
    <scope>NUCLEOTIDE SEQUENCE [LARGE SCALE GENOMIC DNA]</scope>
    <source>
        <tissue evidence="1">Nenye</tissue>
    </source>
</reference>
<comment type="caution">
    <text evidence="1">The sequence shown here is derived from an EMBL/GenBank/DDBJ whole genome shotgun (WGS) entry which is preliminary data.</text>
</comment>
<dbReference type="AlphaFoldDB" id="A0ABD2YAJ1"/>
<gene>
    <name evidence="1" type="ORF">ACH5RR_037326</name>
</gene>
<dbReference type="PANTHER" id="PTHR47481">
    <property type="match status" value="1"/>
</dbReference>
<organism evidence="1 2">
    <name type="scientific">Cinchona calisaya</name>
    <dbReference type="NCBI Taxonomy" id="153742"/>
    <lineage>
        <taxon>Eukaryota</taxon>
        <taxon>Viridiplantae</taxon>
        <taxon>Streptophyta</taxon>
        <taxon>Embryophyta</taxon>
        <taxon>Tracheophyta</taxon>
        <taxon>Spermatophyta</taxon>
        <taxon>Magnoliopsida</taxon>
        <taxon>eudicotyledons</taxon>
        <taxon>Gunneridae</taxon>
        <taxon>Pentapetalae</taxon>
        <taxon>asterids</taxon>
        <taxon>lamiids</taxon>
        <taxon>Gentianales</taxon>
        <taxon>Rubiaceae</taxon>
        <taxon>Cinchonoideae</taxon>
        <taxon>Cinchoneae</taxon>
        <taxon>Cinchona</taxon>
    </lineage>
</organism>
<dbReference type="Proteomes" id="UP001630127">
    <property type="component" value="Unassembled WGS sequence"/>
</dbReference>
<evidence type="ECO:0000313" key="2">
    <source>
        <dbReference type="Proteomes" id="UP001630127"/>
    </source>
</evidence>